<reference evidence="3" key="3">
    <citation type="submission" date="2023-12" db="EMBL/GenBank/DDBJ databases">
        <authorList>
            <person name="Sun Q."/>
            <person name="Inoue M."/>
        </authorList>
    </citation>
    <scope>NUCLEOTIDE SEQUENCE</scope>
    <source>
        <strain evidence="3">JCM 10667</strain>
    </source>
</reference>
<feature type="domain" description="AMP-dependent synthetase/ligase" evidence="1">
    <location>
        <begin position="15"/>
        <end position="388"/>
    </location>
</feature>
<dbReference type="GO" id="GO:0016878">
    <property type="term" value="F:acid-thiol ligase activity"/>
    <property type="evidence" value="ECO:0007669"/>
    <property type="project" value="UniProtKB-ARBA"/>
</dbReference>
<dbReference type="InterPro" id="IPR045851">
    <property type="entry name" value="AMP-bd_C_sf"/>
</dbReference>
<dbReference type="Proteomes" id="UP001501427">
    <property type="component" value="Unassembled WGS sequence"/>
</dbReference>
<accession>A0A7W7ICZ9</accession>
<dbReference type="InterPro" id="IPR042099">
    <property type="entry name" value="ANL_N_sf"/>
</dbReference>
<proteinExistence type="predicted"/>
<dbReference type="Pfam" id="PF13193">
    <property type="entry name" value="AMP-binding_C"/>
    <property type="match status" value="1"/>
</dbReference>
<dbReference type="PROSITE" id="PS00455">
    <property type="entry name" value="AMP_BINDING"/>
    <property type="match status" value="1"/>
</dbReference>
<sequence length="542" mass="58057">MGTSEFDWNPATVWETVAEEIPGAPAQVHGDRTFSWAEFDGRANGLAAALLDADASNDDRVALYLRNSPEYMEVQHAAFKIGIPAVNTNYRYRDEELRYLFDDADVTSVVFHGSFTERLESIRRASPRLRRFFHVDDGTDPCPEWAVPYEEAAASGEGAVRSPWGRGGDDLFLLYTGGTTGLPKGVMWRVEDMLRQINDVAELSFDLDGDAHSSIRAAVNGPGPAHVSCSPMMHGSGWFGAAIAMHQGGSVGSLVQPNLDAGELLDLIDRLGVASLTIAGEVFAHKILATLDERPGRWDSTSVRHVLTSGGMLSEASKRALLEHWPHASILDGFSSSEGFGMGWSVATRGNVPPTGRFTPGANLRVLDPAGRPVAPGSGVVGKLVVTNRLPLGYYKDPGKTERTFPVVDGVRSAIPGDHALVLEDGAIQLMGRDSLCINSGGEKIFTEEVEGVILDHDAVADVLVAGIPDPKWGQVVAAIVSLEPGRSLGADDVVSHVKARLADYKAPKVVVFVDVVPRGPNGKADYGTARDLAEAHRRPAS</sequence>
<protein>
    <submittedName>
        <fullName evidence="3">Acyl-CoA synthetase</fullName>
    </submittedName>
    <submittedName>
        <fullName evidence="4">Fatty-acyl-CoA synthase</fullName>
        <ecNumber evidence="4">6.2.1.-</ecNumber>
    </submittedName>
</protein>
<dbReference type="InterPro" id="IPR020845">
    <property type="entry name" value="AMP-binding_CS"/>
</dbReference>
<keyword evidence="6" id="KW-1185">Reference proteome</keyword>
<evidence type="ECO:0000313" key="3">
    <source>
        <dbReference type="EMBL" id="GAA0566227.1"/>
    </source>
</evidence>
<reference evidence="4 5" key="2">
    <citation type="submission" date="2020-08" db="EMBL/GenBank/DDBJ databases">
        <title>Sequencing the genomes of 1000 actinobacteria strains.</title>
        <authorList>
            <person name="Klenk H.-P."/>
        </authorList>
    </citation>
    <scope>NUCLEOTIDE SEQUENCE [LARGE SCALE GENOMIC DNA]</scope>
    <source>
        <strain evidence="4 5">DSM 44772</strain>
    </source>
</reference>
<dbReference type="InterPro" id="IPR025110">
    <property type="entry name" value="AMP-bd_C"/>
</dbReference>
<dbReference type="Gene3D" id="3.40.50.12780">
    <property type="entry name" value="N-terminal domain of ligase-like"/>
    <property type="match status" value="1"/>
</dbReference>
<dbReference type="InterPro" id="IPR000873">
    <property type="entry name" value="AMP-dep_synth/lig_dom"/>
</dbReference>
<evidence type="ECO:0000313" key="6">
    <source>
        <dbReference type="Proteomes" id="UP001501427"/>
    </source>
</evidence>
<dbReference type="PANTHER" id="PTHR43767">
    <property type="entry name" value="LONG-CHAIN-FATTY-ACID--COA LIGASE"/>
    <property type="match status" value="1"/>
</dbReference>
<organism evidence="4 5">
    <name type="scientific">Actinomadura livida</name>
    <dbReference type="NCBI Taxonomy" id="79909"/>
    <lineage>
        <taxon>Bacteria</taxon>
        <taxon>Bacillati</taxon>
        <taxon>Actinomycetota</taxon>
        <taxon>Actinomycetes</taxon>
        <taxon>Streptosporangiales</taxon>
        <taxon>Thermomonosporaceae</taxon>
        <taxon>Actinomadura</taxon>
    </lineage>
</organism>
<evidence type="ECO:0000259" key="1">
    <source>
        <dbReference type="Pfam" id="PF00501"/>
    </source>
</evidence>
<evidence type="ECO:0000259" key="2">
    <source>
        <dbReference type="Pfam" id="PF13193"/>
    </source>
</evidence>
<dbReference type="Proteomes" id="UP000549343">
    <property type="component" value="Unassembled WGS sequence"/>
</dbReference>
<reference evidence="3 6" key="1">
    <citation type="journal article" date="2019" name="Int. J. Syst. Evol. Microbiol.">
        <title>The Global Catalogue of Microorganisms (GCM) 10K type strain sequencing project: providing services to taxonomists for standard genome sequencing and annotation.</title>
        <authorList>
            <consortium name="The Broad Institute Genomics Platform"/>
            <consortium name="The Broad Institute Genome Sequencing Center for Infectious Disease"/>
            <person name="Wu L."/>
            <person name="Ma J."/>
        </authorList>
    </citation>
    <scope>NUCLEOTIDE SEQUENCE [LARGE SCALE GENOMIC DNA]</scope>
    <source>
        <strain evidence="3 6">JCM 10667</strain>
    </source>
</reference>
<dbReference type="EMBL" id="BAAAHD010000025">
    <property type="protein sequence ID" value="GAA0566227.1"/>
    <property type="molecule type" value="Genomic_DNA"/>
</dbReference>
<dbReference type="Pfam" id="PF00501">
    <property type="entry name" value="AMP-binding"/>
    <property type="match status" value="1"/>
</dbReference>
<dbReference type="Gene3D" id="3.30.300.30">
    <property type="match status" value="1"/>
</dbReference>
<keyword evidence="4" id="KW-0436">Ligase</keyword>
<dbReference type="PANTHER" id="PTHR43767:SF1">
    <property type="entry name" value="NONRIBOSOMAL PEPTIDE SYNTHASE PES1 (EUROFUNG)-RELATED"/>
    <property type="match status" value="1"/>
</dbReference>
<dbReference type="EMBL" id="JACHMV010000001">
    <property type="protein sequence ID" value="MBB4774823.1"/>
    <property type="molecule type" value="Genomic_DNA"/>
</dbReference>
<comment type="caution">
    <text evidence="4">The sequence shown here is derived from an EMBL/GenBank/DDBJ whole genome shotgun (WGS) entry which is preliminary data.</text>
</comment>
<evidence type="ECO:0000313" key="5">
    <source>
        <dbReference type="Proteomes" id="UP000549343"/>
    </source>
</evidence>
<name>A0A7W7ICZ9_9ACTN</name>
<dbReference type="AlphaFoldDB" id="A0A7W7ICZ9"/>
<dbReference type="SUPFAM" id="SSF56801">
    <property type="entry name" value="Acetyl-CoA synthetase-like"/>
    <property type="match status" value="1"/>
</dbReference>
<gene>
    <name evidence="4" type="ORF">F4557_003241</name>
    <name evidence="3" type="ORF">GCM10009546_30700</name>
</gene>
<dbReference type="RefSeq" id="WP_184883728.1">
    <property type="nucleotide sequence ID" value="NZ_BAAAHD010000025.1"/>
</dbReference>
<dbReference type="InterPro" id="IPR050237">
    <property type="entry name" value="ATP-dep_AMP-bd_enzyme"/>
</dbReference>
<evidence type="ECO:0000313" key="4">
    <source>
        <dbReference type="EMBL" id="MBB4774823.1"/>
    </source>
</evidence>
<dbReference type="EC" id="6.2.1.-" evidence="4"/>
<feature type="domain" description="AMP-binding enzyme C-terminal" evidence="2">
    <location>
        <begin position="449"/>
        <end position="524"/>
    </location>
</feature>